<keyword evidence="2 4" id="KW-0863">Zinc-finger</keyword>
<dbReference type="AlphaFoldDB" id="A0A6A6X8J6"/>
<keyword evidence="1" id="KW-0479">Metal-binding</keyword>
<sequence length="1199" mass="133922">MSLKTAHLQSRFYLFASGNTPAVCLTQSLPPDKDAALLLLGCGDIRSILFTAYAGIGLGDRKLDFTCCDLESEVIARNSLAISLIVDNVNGTNLPLIWSIYYHPILDAESLSYLHIQATKLLNYTNSLNSWHSGPYGNMIRFCDSITFARVVKLWNFYAIDPSQMDESKGQQIFLESQWEAARQHEQDRVGQGSIIDGLRSFAPLILENRAAFEDAPRQHRTFWQNGSYIEDQNASRRATFMNPMFACLRESLVLHYGTDPLLGFHLATRYAQLSAESPLKPTGSKTGSSISPKESFEVAMGQFSAWCEAFRKSSQLVTIRFVNSDAIAFCNVLQYHRVHKESATANWYRSPLEYQPLVLDSEDFDDTITAPTSFDIIDTSNLIDHLGGLSLLSACSPLLSRKPTSMIRTEVLNPGEAGLPDFNKKSLCGDLPTIAILLGLKPIQYWTNSTATWSLKESLLQSIPNSSEVGKVLSRHAALWTPVKTITFQYDINDLVELLYTTYLEMFQDDSPARKYLPPTFQSKQLHAKFMTYALYTRASFSAVLRVIQNSTSVDWPLLIDSLVQRVIDDKTLDIDANYIPSLLVNLHNFGLSTKSIYEKWLPNPYGDEVAKSPFCTWEDIPPSVCLTLAVPRKALGILKNRSDDRGSPLCQITLLSSVSVAQCIFPDIQIGFGTLTTTGNRFTDEYIVKVQEDEKGWDGTAPLLVSAMVSTSFMVANSDPYCRVHFALSSTLSTSGLLFKLDQDRTIHSSTITQNDVFITKSRPNLRGNPSLGCAPLAKNSEDTDLKFTIHPLFDTNNGRKISSLRVSCDELSNKVKTLLRGGAEVDIQLPNPFLLIFDIGRGRFRKQLELPMPLSRDRGTSRISRNSYWMDYTAPVAEMSTLTKRPDMVFPLGFTSAGITLDNLHYVSPDVLPILDIDNNKNVSWLVFHTTPKSTMSGSEYAEFEKTDMMSQSPRVRFKHSLSDIVWHCTGFQGSRKSMAFSITKSTYLLIAAVRMDISNQTFFLDAAVVPFADEIPTGNGQSRRDVIAITGSESALKVWRYVLPAFAERCREWKHKSTCEYQTHGNIPLSTEPGERFMCDCGLGVFPRHYFRNLKGWQDIAKSATRVAIPICFASPINHDSRIGMGPTSIADRFTRLTANDVEMIKGTCFTCGTESKSDGKSLMKCAACKVAEYCSAKCQKADWKAHKGICKQLE</sequence>
<dbReference type="Pfam" id="PF01753">
    <property type="entry name" value="zf-MYND"/>
    <property type="match status" value="1"/>
</dbReference>
<accession>A0A6A6X8J6</accession>
<dbReference type="PROSITE" id="PS01360">
    <property type="entry name" value="ZF_MYND_1"/>
    <property type="match status" value="1"/>
</dbReference>
<dbReference type="PANTHER" id="PTHR10237">
    <property type="entry name" value="DEFORMED EPIDERMAL AUTOREGULATORY FACTOR 1 HOMOLOG SUPPRESSIN"/>
    <property type="match status" value="1"/>
</dbReference>
<dbReference type="OrthoDB" id="432970at2759"/>
<dbReference type="EMBL" id="MU001981">
    <property type="protein sequence ID" value="KAF2792197.1"/>
    <property type="molecule type" value="Genomic_DNA"/>
</dbReference>
<evidence type="ECO:0000313" key="7">
    <source>
        <dbReference type="Proteomes" id="UP000799757"/>
    </source>
</evidence>
<feature type="domain" description="MYND-type" evidence="5">
    <location>
        <begin position="1153"/>
        <end position="1195"/>
    </location>
</feature>
<name>A0A6A6X8J6_9PLEO</name>
<dbReference type="GO" id="GO:0000981">
    <property type="term" value="F:DNA-binding transcription factor activity, RNA polymerase II-specific"/>
    <property type="evidence" value="ECO:0007669"/>
    <property type="project" value="TreeGrafter"/>
</dbReference>
<keyword evidence="3" id="KW-0862">Zinc</keyword>
<keyword evidence="7" id="KW-1185">Reference proteome</keyword>
<dbReference type="InterPro" id="IPR027974">
    <property type="entry name" value="DUF4470"/>
</dbReference>
<dbReference type="GO" id="GO:0008270">
    <property type="term" value="F:zinc ion binding"/>
    <property type="evidence" value="ECO:0007669"/>
    <property type="project" value="UniProtKB-KW"/>
</dbReference>
<proteinExistence type="predicted"/>
<evidence type="ECO:0000256" key="1">
    <source>
        <dbReference type="ARBA" id="ARBA00022723"/>
    </source>
</evidence>
<dbReference type="PROSITE" id="PS50865">
    <property type="entry name" value="ZF_MYND_2"/>
    <property type="match status" value="1"/>
</dbReference>
<dbReference type="InterPro" id="IPR002893">
    <property type="entry name" value="Znf_MYND"/>
</dbReference>
<dbReference type="InterPro" id="IPR024119">
    <property type="entry name" value="TF_DEAF-1"/>
</dbReference>
<dbReference type="SUPFAM" id="SSF144232">
    <property type="entry name" value="HIT/MYND zinc finger-like"/>
    <property type="match status" value="1"/>
</dbReference>
<evidence type="ECO:0000256" key="4">
    <source>
        <dbReference type="PROSITE-ProRule" id="PRU00134"/>
    </source>
</evidence>
<evidence type="ECO:0000256" key="2">
    <source>
        <dbReference type="ARBA" id="ARBA00022771"/>
    </source>
</evidence>
<organism evidence="6 7">
    <name type="scientific">Melanomma pulvis-pyrius CBS 109.77</name>
    <dbReference type="NCBI Taxonomy" id="1314802"/>
    <lineage>
        <taxon>Eukaryota</taxon>
        <taxon>Fungi</taxon>
        <taxon>Dikarya</taxon>
        <taxon>Ascomycota</taxon>
        <taxon>Pezizomycotina</taxon>
        <taxon>Dothideomycetes</taxon>
        <taxon>Pleosporomycetidae</taxon>
        <taxon>Pleosporales</taxon>
        <taxon>Melanommataceae</taxon>
        <taxon>Melanomma</taxon>
    </lineage>
</organism>
<evidence type="ECO:0000259" key="5">
    <source>
        <dbReference type="PROSITE" id="PS50865"/>
    </source>
</evidence>
<evidence type="ECO:0000313" key="6">
    <source>
        <dbReference type="EMBL" id="KAF2792197.1"/>
    </source>
</evidence>
<dbReference type="Gene3D" id="6.10.140.2220">
    <property type="match status" value="1"/>
</dbReference>
<feature type="non-terminal residue" evidence="6">
    <location>
        <position position="1199"/>
    </location>
</feature>
<evidence type="ECO:0000256" key="3">
    <source>
        <dbReference type="ARBA" id="ARBA00022833"/>
    </source>
</evidence>
<protein>
    <recommendedName>
        <fullName evidence="5">MYND-type domain-containing protein</fullName>
    </recommendedName>
</protein>
<dbReference type="Proteomes" id="UP000799757">
    <property type="component" value="Unassembled WGS sequence"/>
</dbReference>
<reference evidence="6" key="1">
    <citation type="journal article" date="2020" name="Stud. Mycol.">
        <title>101 Dothideomycetes genomes: a test case for predicting lifestyles and emergence of pathogens.</title>
        <authorList>
            <person name="Haridas S."/>
            <person name="Albert R."/>
            <person name="Binder M."/>
            <person name="Bloem J."/>
            <person name="Labutti K."/>
            <person name="Salamov A."/>
            <person name="Andreopoulos B."/>
            <person name="Baker S."/>
            <person name="Barry K."/>
            <person name="Bills G."/>
            <person name="Bluhm B."/>
            <person name="Cannon C."/>
            <person name="Castanera R."/>
            <person name="Culley D."/>
            <person name="Daum C."/>
            <person name="Ezra D."/>
            <person name="Gonzalez J."/>
            <person name="Henrissat B."/>
            <person name="Kuo A."/>
            <person name="Liang C."/>
            <person name="Lipzen A."/>
            <person name="Lutzoni F."/>
            <person name="Magnuson J."/>
            <person name="Mondo S."/>
            <person name="Nolan M."/>
            <person name="Ohm R."/>
            <person name="Pangilinan J."/>
            <person name="Park H.-J."/>
            <person name="Ramirez L."/>
            <person name="Alfaro M."/>
            <person name="Sun H."/>
            <person name="Tritt A."/>
            <person name="Yoshinaga Y."/>
            <person name="Zwiers L.-H."/>
            <person name="Turgeon B."/>
            <person name="Goodwin S."/>
            <person name="Spatafora J."/>
            <person name="Crous P."/>
            <person name="Grigoriev I."/>
        </authorList>
    </citation>
    <scope>NUCLEOTIDE SEQUENCE</scope>
    <source>
        <strain evidence="6">CBS 109.77</strain>
    </source>
</reference>
<dbReference type="GO" id="GO:0005634">
    <property type="term" value="C:nucleus"/>
    <property type="evidence" value="ECO:0007669"/>
    <property type="project" value="TreeGrafter"/>
</dbReference>
<dbReference type="PANTHER" id="PTHR10237:SF15">
    <property type="entry name" value="LD37257P"/>
    <property type="match status" value="1"/>
</dbReference>
<dbReference type="Pfam" id="PF14737">
    <property type="entry name" value="DUF4470"/>
    <property type="match status" value="1"/>
</dbReference>
<gene>
    <name evidence="6" type="ORF">K505DRAFT_279273</name>
</gene>